<dbReference type="SMART" id="SM00698">
    <property type="entry name" value="MORN"/>
    <property type="match status" value="1"/>
</dbReference>
<proteinExistence type="predicted"/>
<dbReference type="AlphaFoldDB" id="A0A383B6Q3"/>
<name>A0A383B6Q3_9ZZZZ</name>
<evidence type="ECO:0000313" key="2">
    <source>
        <dbReference type="EMBL" id="SVE15876.1"/>
    </source>
</evidence>
<evidence type="ECO:0000256" key="1">
    <source>
        <dbReference type="ARBA" id="ARBA00022737"/>
    </source>
</evidence>
<feature type="non-terminal residue" evidence="2">
    <location>
        <position position="69"/>
    </location>
</feature>
<keyword evidence="1" id="KW-0677">Repeat</keyword>
<dbReference type="Pfam" id="PF02493">
    <property type="entry name" value="MORN"/>
    <property type="match status" value="2"/>
</dbReference>
<dbReference type="Gene3D" id="2.20.110.10">
    <property type="entry name" value="Histone H3 K4-specific methyltransferase SET7/9 N-terminal domain"/>
    <property type="match status" value="1"/>
</dbReference>
<accession>A0A383B6Q3</accession>
<feature type="non-terminal residue" evidence="2">
    <location>
        <position position="1"/>
    </location>
</feature>
<sequence>VYKNGDVYQGDWFQGYKHGKGSYIYAEGTTVDVLIWWEGEWNMDKRSYGTYNGEGFHMIGAYKDGKPDG</sequence>
<dbReference type="InterPro" id="IPR003409">
    <property type="entry name" value="MORN"/>
</dbReference>
<reference evidence="2" key="1">
    <citation type="submission" date="2018-05" db="EMBL/GenBank/DDBJ databases">
        <authorList>
            <person name="Lanie J.A."/>
            <person name="Ng W.-L."/>
            <person name="Kazmierczak K.M."/>
            <person name="Andrzejewski T.M."/>
            <person name="Davidsen T.M."/>
            <person name="Wayne K.J."/>
            <person name="Tettelin H."/>
            <person name="Glass J.I."/>
            <person name="Rusch D."/>
            <person name="Podicherti R."/>
            <person name="Tsui H.-C.T."/>
            <person name="Winkler M.E."/>
        </authorList>
    </citation>
    <scope>NUCLEOTIDE SEQUENCE</scope>
</reference>
<evidence type="ECO:0008006" key="3">
    <source>
        <dbReference type="Google" id="ProtNLM"/>
    </source>
</evidence>
<gene>
    <name evidence="2" type="ORF">METZ01_LOCUS468730</name>
</gene>
<dbReference type="EMBL" id="UINC01198080">
    <property type="protein sequence ID" value="SVE15876.1"/>
    <property type="molecule type" value="Genomic_DNA"/>
</dbReference>
<protein>
    <recommendedName>
        <fullName evidence="3">MORN repeat-containing protein</fullName>
    </recommendedName>
</protein>
<dbReference type="SUPFAM" id="SSF82185">
    <property type="entry name" value="Histone H3 K4-specific methyltransferase SET7/9 N-terminal domain"/>
    <property type="match status" value="1"/>
</dbReference>
<organism evidence="2">
    <name type="scientific">marine metagenome</name>
    <dbReference type="NCBI Taxonomy" id="408172"/>
    <lineage>
        <taxon>unclassified sequences</taxon>
        <taxon>metagenomes</taxon>
        <taxon>ecological metagenomes</taxon>
    </lineage>
</organism>